<feature type="compositionally biased region" description="Basic and acidic residues" evidence="5">
    <location>
        <begin position="34"/>
        <end position="61"/>
    </location>
</feature>
<keyword evidence="3" id="KW-0547">Nucleotide-binding</keyword>
<comment type="caution">
    <text evidence="7">The sequence shown here is derived from an EMBL/GenBank/DDBJ whole genome shotgun (WGS) entry which is preliminary data.</text>
</comment>
<dbReference type="GO" id="GO:0009507">
    <property type="term" value="C:chloroplast"/>
    <property type="evidence" value="ECO:0007669"/>
    <property type="project" value="UniProtKB-SubCell"/>
</dbReference>
<proteinExistence type="inferred from homology"/>
<evidence type="ECO:0000256" key="4">
    <source>
        <dbReference type="ARBA" id="ARBA00023134"/>
    </source>
</evidence>
<dbReference type="Gene3D" id="3.40.50.300">
    <property type="entry name" value="P-loop containing nucleotide triphosphate hydrolases"/>
    <property type="match status" value="1"/>
</dbReference>
<evidence type="ECO:0000256" key="1">
    <source>
        <dbReference type="ARBA" id="ARBA00004229"/>
    </source>
</evidence>
<dbReference type="Pfam" id="PF00009">
    <property type="entry name" value="GTP_EFTU"/>
    <property type="match status" value="1"/>
</dbReference>
<evidence type="ECO:0000259" key="6">
    <source>
        <dbReference type="PROSITE" id="PS51722"/>
    </source>
</evidence>
<protein>
    <recommendedName>
        <fullName evidence="6">Tr-type G domain-containing protein</fullName>
    </recommendedName>
</protein>
<feature type="compositionally biased region" description="Acidic residues" evidence="5">
    <location>
        <begin position="16"/>
        <end position="33"/>
    </location>
</feature>
<evidence type="ECO:0000313" key="7">
    <source>
        <dbReference type="EMBL" id="GMI45897.1"/>
    </source>
</evidence>
<dbReference type="SUPFAM" id="SSF50447">
    <property type="entry name" value="Translation proteins"/>
    <property type="match status" value="1"/>
</dbReference>
<dbReference type="Gene3D" id="2.40.30.10">
    <property type="entry name" value="Translation factors"/>
    <property type="match status" value="2"/>
</dbReference>
<comment type="similarity">
    <text evidence="2">Belongs to the TRAFAC class translation factor GTPase superfamily. Classic translation factor GTPase family. EF-Tu/EF-1A subfamily.</text>
</comment>
<accession>A0A9W7LDR3</accession>
<dbReference type="InterPro" id="IPR009000">
    <property type="entry name" value="Transl_B-barrel_sf"/>
</dbReference>
<dbReference type="Proteomes" id="UP001165065">
    <property type="component" value="Unassembled WGS sequence"/>
</dbReference>
<dbReference type="GO" id="GO:0003924">
    <property type="term" value="F:GTPase activity"/>
    <property type="evidence" value="ECO:0007669"/>
    <property type="project" value="InterPro"/>
</dbReference>
<dbReference type="AlphaFoldDB" id="A0A9W7LDR3"/>
<gene>
    <name evidence="7" type="ORF">TrCOL_g693</name>
</gene>
<sequence>MSRHRHYGRNRQYSYDYDDDYYDDYDDYDEEEEQKQLDEYNRQQREAREAREREMQERETSRAVPTPHEAVGPYSDSDTVIAGVMSAGFNHETATSAYHELCPTSQLPYNSQIEAVVDFILNKPAATPAFASSMRVSIPLPTKPPSPPVLQAPPMSPPRFYKEGTAMSPPSAGLKSLWSKVEQEKATSAVKRQLSLSLRNARYTVPNPSFTPTYADNIKAITLPPTSPVTSGPITICVSGHIDHGKTTLVQTMIKMLDGRKVVLDSGVAEQSRSCTTDVAVVTCKTPSGRTLTILDTPGHEGYSLQLLPALFECDVGVFVVSCKRGEFEDCWGGAGRTHLLSMIRAGVARIVVAVNKADVGEWESVGKSVVEFLEKEGVQATACGVSGLNGDNIQNLIKAIEQNCGVRKGKGNKKSFRATISSVSLTGRRVNMQVKVVRGNLTIGETVSVAPAGVCGTVKEVHVGDEIFTAGTIGPGDNVTISVVNMDGERVFTGDVLVRSGDLRTNVFTRRRFVAKVEVKGKTLIKGTELTLVMNALSVSCVIAHVLDGDKRMLRSETRGRCTLVLKRPVCLETYEQCKKLGRILLLDGARIAAVGLVEELL</sequence>
<evidence type="ECO:0000256" key="2">
    <source>
        <dbReference type="ARBA" id="ARBA00007249"/>
    </source>
</evidence>
<dbReference type="PROSITE" id="PS51722">
    <property type="entry name" value="G_TR_2"/>
    <property type="match status" value="1"/>
</dbReference>
<organism evidence="7 8">
    <name type="scientific">Triparma columacea</name>
    <dbReference type="NCBI Taxonomy" id="722753"/>
    <lineage>
        <taxon>Eukaryota</taxon>
        <taxon>Sar</taxon>
        <taxon>Stramenopiles</taxon>
        <taxon>Ochrophyta</taxon>
        <taxon>Bolidophyceae</taxon>
        <taxon>Parmales</taxon>
        <taxon>Triparmaceae</taxon>
        <taxon>Triparma</taxon>
    </lineage>
</organism>
<dbReference type="GO" id="GO:0005525">
    <property type="term" value="F:GTP binding"/>
    <property type="evidence" value="ECO:0007669"/>
    <property type="project" value="UniProtKB-KW"/>
</dbReference>
<feature type="domain" description="Tr-type G" evidence="6">
    <location>
        <begin position="231"/>
        <end position="411"/>
    </location>
</feature>
<comment type="subcellular location">
    <subcellularLocation>
        <location evidence="1">Plastid</location>
        <location evidence="1">Chloroplast</location>
    </subcellularLocation>
</comment>
<name>A0A9W7LDR3_9STRA</name>
<dbReference type="InterPro" id="IPR054696">
    <property type="entry name" value="GTP-eEF1A_C"/>
</dbReference>
<dbReference type="OrthoDB" id="342024at2759"/>
<dbReference type="InterPro" id="IPR009001">
    <property type="entry name" value="Transl_elong_EF1A/Init_IF2_C"/>
</dbReference>
<dbReference type="PANTHER" id="PTHR23115">
    <property type="entry name" value="TRANSLATION FACTOR"/>
    <property type="match status" value="1"/>
</dbReference>
<keyword evidence="8" id="KW-1185">Reference proteome</keyword>
<dbReference type="EMBL" id="BRYA01000271">
    <property type="protein sequence ID" value="GMI45897.1"/>
    <property type="molecule type" value="Genomic_DNA"/>
</dbReference>
<evidence type="ECO:0000256" key="5">
    <source>
        <dbReference type="SAM" id="MobiDB-lite"/>
    </source>
</evidence>
<evidence type="ECO:0000313" key="8">
    <source>
        <dbReference type="Proteomes" id="UP001165065"/>
    </source>
</evidence>
<keyword evidence="4" id="KW-0342">GTP-binding</keyword>
<dbReference type="InterPro" id="IPR000795">
    <property type="entry name" value="T_Tr_GTP-bd_dom"/>
</dbReference>
<dbReference type="SUPFAM" id="SSF52540">
    <property type="entry name" value="P-loop containing nucleoside triphosphate hydrolases"/>
    <property type="match status" value="1"/>
</dbReference>
<dbReference type="InterPro" id="IPR027417">
    <property type="entry name" value="P-loop_NTPase"/>
</dbReference>
<evidence type="ECO:0000256" key="3">
    <source>
        <dbReference type="ARBA" id="ARBA00022741"/>
    </source>
</evidence>
<dbReference type="SUPFAM" id="SSF50465">
    <property type="entry name" value="EF-Tu/eEF-1alpha/eIF2-gamma C-terminal domain"/>
    <property type="match status" value="1"/>
</dbReference>
<dbReference type="InterPro" id="IPR050100">
    <property type="entry name" value="TRAFAC_GTPase_members"/>
</dbReference>
<dbReference type="Pfam" id="PF22594">
    <property type="entry name" value="GTP-eEF1A_C"/>
    <property type="match status" value="1"/>
</dbReference>
<reference evidence="8" key="1">
    <citation type="journal article" date="2023" name="Commun. Biol.">
        <title>Genome analysis of Parmales, the sister group of diatoms, reveals the evolutionary specialization of diatoms from phago-mixotrophs to photoautotrophs.</title>
        <authorList>
            <person name="Ban H."/>
            <person name="Sato S."/>
            <person name="Yoshikawa S."/>
            <person name="Yamada K."/>
            <person name="Nakamura Y."/>
            <person name="Ichinomiya M."/>
            <person name="Sato N."/>
            <person name="Blanc-Mathieu R."/>
            <person name="Endo H."/>
            <person name="Kuwata A."/>
            <person name="Ogata H."/>
        </authorList>
    </citation>
    <scope>NUCLEOTIDE SEQUENCE [LARGE SCALE GENOMIC DNA]</scope>
</reference>
<dbReference type="PRINTS" id="PR00315">
    <property type="entry name" value="ELONGATNFCT"/>
</dbReference>
<feature type="region of interest" description="Disordered" evidence="5">
    <location>
        <begin position="1"/>
        <end position="74"/>
    </location>
</feature>